<dbReference type="AlphaFoldDB" id="A0AA39GGR1"/>
<dbReference type="Pfam" id="PF21902">
    <property type="entry name" value="PTM1-like_N"/>
    <property type="match status" value="1"/>
</dbReference>
<feature type="signal peptide" evidence="9">
    <location>
        <begin position="1"/>
        <end position="19"/>
    </location>
</feature>
<feature type="transmembrane region" description="Helical" evidence="8">
    <location>
        <begin position="185"/>
        <end position="205"/>
    </location>
</feature>
<feature type="transmembrane region" description="Helical" evidence="8">
    <location>
        <begin position="251"/>
        <end position="277"/>
    </location>
</feature>
<evidence type="ECO:0000256" key="8">
    <source>
        <dbReference type="SAM" id="Phobius"/>
    </source>
</evidence>
<feature type="transmembrane region" description="Helical" evidence="8">
    <location>
        <begin position="319"/>
        <end position="344"/>
    </location>
</feature>
<keyword evidence="13" id="KW-1185">Reference proteome</keyword>
<dbReference type="Proteomes" id="UP001175261">
    <property type="component" value="Unassembled WGS sequence"/>
</dbReference>
<protein>
    <recommendedName>
        <fullName evidence="14">Membrane protein PTM1</fullName>
    </recommendedName>
</protein>
<evidence type="ECO:0000256" key="9">
    <source>
        <dbReference type="SAM" id="SignalP"/>
    </source>
</evidence>
<evidence type="ECO:0000256" key="6">
    <source>
        <dbReference type="ARBA" id="ARBA00023136"/>
    </source>
</evidence>
<feature type="compositionally biased region" description="Low complexity" evidence="7">
    <location>
        <begin position="486"/>
        <end position="508"/>
    </location>
</feature>
<evidence type="ECO:0000256" key="1">
    <source>
        <dbReference type="ARBA" id="ARBA00004141"/>
    </source>
</evidence>
<gene>
    <name evidence="12" type="ORF">NLU13_6974</name>
</gene>
<dbReference type="InterPro" id="IPR053938">
    <property type="entry name" value="PTM1-like_N"/>
</dbReference>
<comment type="caution">
    <text evidence="12">The sequence shown here is derived from an EMBL/GenBank/DDBJ whole genome shotgun (WGS) entry which is preliminary data.</text>
</comment>
<dbReference type="PANTHER" id="PTHR21229">
    <property type="entry name" value="LUNG SEVEN TRANSMEMBRANE RECEPTOR"/>
    <property type="match status" value="1"/>
</dbReference>
<evidence type="ECO:0000256" key="4">
    <source>
        <dbReference type="ARBA" id="ARBA00022729"/>
    </source>
</evidence>
<dbReference type="Pfam" id="PF06814">
    <property type="entry name" value="GOST_TM"/>
    <property type="match status" value="1"/>
</dbReference>
<dbReference type="GO" id="GO:0042147">
    <property type="term" value="P:retrograde transport, endosome to Golgi"/>
    <property type="evidence" value="ECO:0007669"/>
    <property type="project" value="TreeGrafter"/>
</dbReference>
<dbReference type="GO" id="GO:0005794">
    <property type="term" value="C:Golgi apparatus"/>
    <property type="evidence" value="ECO:0007669"/>
    <property type="project" value="TreeGrafter"/>
</dbReference>
<evidence type="ECO:0000256" key="5">
    <source>
        <dbReference type="ARBA" id="ARBA00022989"/>
    </source>
</evidence>
<feature type="domain" description="PTM1-like N-terminal" evidence="11">
    <location>
        <begin position="33"/>
        <end position="170"/>
    </location>
</feature>
<feature type="compositionally biased region" description="Basic and acidic residues" evidence="7">
    <location>
        <begin position="511"/>
        <end position="521"/>
    </location>
</feature>
<feature type="chain" id="PRO_5041415900" description="Membrane protein PTM1" evidence="9">
    <location>
        <begin position="20"/>
        <end position="552"/>
    </location>
</feature>
<name>A0AA39GGR1_SARSR</name>
<feature type="region of interest" description="Disordered" evidence="7">
    <location>
        <begin position="446"/>
        <end position="552"/>
    </location>
</feature>
<evidence type="ECO:0000256" key="3">
    <source>
        <dbReference type="ARBA" id="ARBA00022692"/>
    </source>
</evidence>
<feature type="transmembrane region" description="Helical" evidence="8">
    <location>
        <begin position="217"/>
        <end position="236"/>
    </location>
</feature>
<organism evidence="12 13">
    <name type="scientific">Sarocladium strictum</name>
    <name type="common">Black bundle disease fungus</name>
    <name type="synonym">Acremonium strictum</name>
    <dbReference type="NCBI Taxonomy" id="5046"/>
    <lineage>
        <taxon>Eukaryota</taxon>
        <taxon>Fungi</taxon>
        <taxon>Dikarya</taxon>
        <taxon>Ascomycota</taxon>
        <taxon>Pezizomycotina</taxon>
        <taxon>Sordariomycetes</taxon>
        <taxon>Hypocreomycetidae</taxon>
        <taxon>Hypocreales</taxon>
        <taxon>Sarocladiaceae</taxon>
        <taxon>Sarocladium</taxon>
    </lineage>
</organism>
<dbReference type="GO" id="GO:0005829">
    <property type="term" value="C:cytosol"/>
    <property type="evidence" value="ECO:0007669"/>
    <property type="project" value="GOC"/>
</dbReference>
<dbReference type="InterPro" id="IPR009637">
    <property type="entry name" value="GPR107/GPR108-like"/>
</dbReference>
<dbReference type="GO" id="GO:0016020">
    <property type="term" value="C:membrane"/>
    <property type="evidence" value="ECO:0007669"/>
    <property type="project" value="UniProtKB-SubCell"/>
</dbReference>
<dbReference type="EMBL" id="JAPDFR010000006">
    <property type="protein sequence ID" value="KAK0385797.1"/>
    <property type="molecule type" value="Genomic_DNA"/>
</dbReference>
<evidence type="ECO:0000256" key="7">
    <source>
        <dbReference type="SAM" id="MobiDB-lite"/>
    </source>
</evidence>
<feature type="transmembrane region" description="Helical" evidence="8">
    <location>
        <begin position="365"/>
        <end position="390"/>
    </location>
</feature>
<dbReference type="InterPro" id="IPR053937">
    <property type="entry name" value="GOST_TM"/>
</dbReference>
<sequence length="552" mass="61769">MKLLTGLLGLGLFAWTAQALEMELDQTEENGYYCTGMYGRKTWGGPVDPFIEVKFLTDNSKTDKPMASMIIFEWRDQDYVGVPSPNGYTKLMALCDEARIEKNECNKTEIGEYIVAANATEKAKSQILTTAVDLSNPKPVKYQIKKTGYYCLFTSSFNVDEYKAVAEWRNAYGELSATQIPKLPFYGGITVVYALLACYWSFLYYQHRHDILAVQNYITAILVFLVVEMFVTWGYYEQENRHGTNAGTRVLLIIVGILNAARNSFSFFLLLIVCMGYGVVKPTLGRTMILVRWLAAAHFVFGLAYSITNLLVSPENVGLFVFLVMLPLAGTMTAFYVWTLNSLNLTLKDLRERRQHAKELMYKKLWWAILATIFAIFGFIVFNSFTFVGYDDPNFVPFHWKTRWFVLDGWPLIVYFLDVAWIAYIWRPTSNNRRFAMSDEIAQDDDGNFEIGDIGMPDDSDDEEAGVTGRKDGAAAAGTTNGGATVGASVQPGGSSSSQLSGATSAAARDTQPRHVPRDSMDGETIFAVGEDGDRMSDVDSDEENAKLVKAK</sequence>
<feature type="compositionally biased region" description="Acidic residues" evidence="7">
    <location>
        <begin position="456"/>
        <end position="465"/>
    </location>
</feature>
<evidence type="ECO:0000259" key="10">
    <source>
        <dbReference type="Pfam" id="PF06814"/>
    </source>
</evidence>
<feature type="transmembrane region" description="Helical" evidence="8">
    <location>
        <begin position="410"/>
        <end position="427"/>
    </location>
</feature>
<dbReference type="PANTHER" id="PTHR21229:SF1">
    <property type="entry name" value="GH17801P"/>
    <property type="match status" value="1"/>
</dbReference>
<reference evidence="12" key="1">
    <citation type="submission" date="2022-10" db="EMBL/GenBank/DDBJ databases">
        <title>Determination and structural analysis of whole genome sequence of Sarocladium strictum F4-1.</title>
        <authorList>
            <person name="Hu L."/>
            <person name="Jiang Y."/>
        </authorList>
    </citation>
    <scope>NUCLEOTIDE SEQUENCE</scope>
    <source>
        <strain evidence="12">F4-1</strain>
    </source>
</reference>
<keyword evidence="3 8" id="KW-0812">Transmembrane</keyword>
<evidence type="ECO:0000256" key="2">
    <source>
        <dbReference type="ARBA" id="ARBA00007883"/>
    </source>
</evidence>
<keyword evidence="4 9" id="KW-0732">Signal</keyword>
<keyword evidence="6 8" id="KW-0472">Membrane</keyword>
<evidence type="ECO:0000259" key="11">
    <source>
        <dbReference type="Pfam" id="PF21902"/>
    </source>
</evidence>
<keyword evidence="5 8" id="KW-1133">Transmembrane helix</keyword>
<feature type="domain" description="GOST seven transmembrane" evidence="10">
    <location>
        <begin position="181"/>
        <end position="433"/>
    </location>
</feature>
<evidence type="ECO:0000313" key="13">
    <source>
        <dbReference type="Proteomes" id="UP001175261"/>
    </source>
</evidence>
<comment type="subcellular location">
    <subcellularLocation>
        <location evidence="1">Membrane</location>
        <topology evidence="1">Multi-pass membrane protein</topology>
    </subcellularLocation>
</comment>
<evidence type="ECO:0008006" key="14">
    <source>
        <dbReference type="Google" id="ProtNLM"/>
    </source>
</evidence>
<feature type="transmembrane region" description="Helical" evidence="8">
    <location>
        <begin position="289"/>
        <end position="307"/>
    </location>
</feature>
<accession>A0AA39GGR1</accession>
<comment type="similarity">
    <text evidence="2">Belongs to the LU7TM family.</text>
</comment>
<proteinExistence type="inferred from homology"/>
<evidence type="ECO:0000313" key="12">
    <source>
        <dbReference type="EMBL" id="KAK0385797.1"/>
    </source>
</evidence>